<dbReference type="PRINTS" id="PR00368">
    <property type="entry name" value="FADPNR"/>
</dbReference>
<evidence type="ECO:0000256" key="7">
    <source>
        <dbReference type="ARBA" id="ARBA00023002"/>
    </source>
</evidence>
<keyword evidence="5" id="KW-0285">Flavoprotein</keyword>
<dbReference type="InterPro" id="IPR050315">
    <property type="entry name" value="FAD-oxidoreductase_2"/>
</dbReference>
<evidence type="ECO:0000256" key="1">
    <source>
        <dbReference type="ARBA" id="ARBA00001917"/>
    </source>
</evidence>
<dbReference type="Gene3D" id="3.90.700.10">
    <property type="entry name" value="Succinate dehydrogenase/fumarate reductase flavoprotein, catalytic domain"/>
    <property type="match status" value="1"/>
</dbReference>
<dbReference type="SMART" id="SM00900">
    <property type="entry name" value="FMN_bind"/>
    <property type="match status" value="1"/>
</dbReference>
<dbReference type="InterPro" id="IPR036188">
    <property type="entry name" value="FAD/NAD-bd_sf"/>
</dbReference>
<dbReference type="Proteomes" id="UP000478463">
    <property type="component" value="Chromosome"/>
</dbReference>
<evidence type="ECO:0000313" key="10">
    <source>
        <dbReference type="EMBL" id="QOS68708.1"/>
    </source>
</evidence>
<dbReference type="InterPro" id="IPR003953">
    <property type="entry name" value="FAD-dep_OxRdtase_2_FAD-bd"/>
</dbReference>
<keyword evidence="6" id="KW-0274">FAD</keyword>
<sequence length="602" mass="62362">MGQDMNDMHACSRRSFVAGATALMLGATGSLLSGCGPNNQKASGSEPASLASGTYTASALGRGGQIEMEFYVNKGCILSADVVKNQDTAVISDNAIRSVASDIIRYQSPEVDAVTGATLSSMAVMQAAKDALTEAGADKSFFKQAAYPESEPTESCSTSVVVVGSGAAGLNAAARLANAGIDVILVEKQGFLGGGDTMFASTELYGGGGYPVYASGAAGSTEQDYLEDKRAAAEKSGLPVDMESLEAYALRTGACADYYLSIGVPFTKFHEFAYQTTDGSSPGPYIIKCLSSELDRLGVDYRVNTALRSIDVSNGAAVGVTVTGPTGDYQIKAKAVLLATGGFARNNDLLTDYAEAGDYVSLPRSGSASATGDGIVAAKDIGADVWNMTAFKANNACHVAENGAVVSLYTLSETSALVDDEGNRFINETDATIPEKSVAELARPNQEAWSVFDQKTMDAKKLVQQYNELGYFVTGTTWEELASAMGMDEASTERFLATMDKWQSTGVGNVEEDFGATVKDAFDTPPYYAAHVKPAMQSTYGGVKTDASAHVIGTDGSAIPGLYAAGAVSGHGCFGNVVGNGLSIASTYGMIAADSIVSDLSA</sequence>
<dbReference type="GO" id="GO:0010181">
    <property type="term" value="F:FMN binding"/>
    <property type="evidence" value="ECO:0007669"/>
    <property type="project" value="InterPro"/>
</dbReference>
<reference evidence="10 11" key="1">
    <citation type="submission" date="2020-10" db="EMBL/GenBank/DDBJ databases">
        <title>Eggerthella sp. nov., isolated from human feces.</title>
        <authorList>
            <person name="Yajun G."/>
        </authorList>
    </citation>
    <scope>NUCLEOTIDE SEQUENCE [LARGE SCALE GENOMIC DNA]</scope>
    <source>
        <strain evidence="10 11">HF-1101</strain>
    </source>
</reference>
<dbReference type="Gene3D" id="3.50.50.60">
    <property type="entry name" value="FAD/NAD(P)-binding domain"/>
    <property type="match status" value="1"/>
</dbReference>
<comment type="cofactor">
    <cofactor evidence="2">
        <name>FAD</name>
        <dbReference type="ChEBI" id="CHEBI:57692"/>
    </cofactor>
</comment>
<dbReference type="EMBL" id="CP063310">
    <property type="protein sequence ID" value="QOS68708.1"/>
    <property type="molecule type" value="Genomic_DNA"/>
</dbReference>
<organism evidence="10 11">
    <name type="scientific">Eggerthella guodeyinii</name>
    <dbReference type="NCBI Taxonomy" id="2690837"/>
    <lineage>
        <taxon>Bacteria</taxon>
        <taxon>Bacillati</taxon>
        <taxon>Actinomycetota</taxon>
        <taxon>Coriobacteriia</taxon>
        <taxon>Eggerthellales</taxon>
        <taxon>Eggerthellaceae</taxon>
        <taxon>Eggerthella</taxon>
    </lineage>
</organism>
<dbReference type="EC" id="1.3.99.33" evidence="3"/>
<dbReference type="SUPFAM" id="SSF56425">
    <property type="entry name" value="Succinate dehydrogenase/fumarate reductase flavoprotein, catalytic domain"/>
    <property type="match status" value="1"/>
</dbReference>
<dbReference type="KEGG" id="egd:GS424_002220"/>
<dbReference type="SUPFAM" id="SSF51905">
    <property type="entry name" value="FAD/NAD(P)-binding domain"/>
    <property type="match status" value="1"/>
</dbReference>
<protein>
    <recommendedName>
        <fullName evidence="4">Urocanate reductase</fullName>
        <ecNumber evidence="3">1.3.99.33</ecNumber>
    </recommendedName>
</protein>
<evidence type="ECO:0000259" key="9">
    <source>
        <dbReference type="SMART" id="SM00900"/>
    </source>
</evidence>
<evidence type="ECO:0000256" key="3">
    <source>
        <dbReference type="ARBA" id="ARBA00013137"/>
    </source>
</evidence>
<gene>
    <name evidence="10" type="ORF">GS424_002220</name>
</gene>
<evidence type="ECO:0000256" key="4">
    <source>
        <dbReference type="ARBA" id="ARBA00015872"/>
    </source>
</evidence>
<dbReference type="RefSeq" id="WP_160941948.1">
    <property type="nucleotide sequence ID" value="NZ_CP063310.1"/>
</dbReference>
<evidence type="ECO:0000313" key="11">
    <source>
        <dbReference type="Proteomes" id="UP000478463"/>
    </source>
</evidence>
<dbReference type="InterPro" id="IPR027477">
    <property type="entry name" value="Succ_DH/fumarate_Rdtase_cat_sf"/>
</dbReference>
<evidence type="ECO:0000256" key="2">
    <source>
        <dbReference type="ARBA" id="ARBA00001974"/>
    </source>
</evidence>
<keyword evidence="7" id="KW-0560">Oxidoreductase</keyword>
<dbReference type="Gene3D" id="3.90.1010.20">
    <property type="match status" value="1"/>
</dbReference>
<dbReference type="PANTHER" id="PTHR43400:SF10">
    <property type="entry name" value="3-OXOSTEROID 1-DEHYDROGENASE"/>
    <property type="match status" value="1"/>
</dbReference>
<comment type="cofactor">
    <cofactor evidence="1">
        <name>FMN</name>
        <dbReference type="ChEBI" id="CHEBI:58210"/>
    </cofactor>
</comment>
<accession>A0A6L7ISX7</accession>
<proteinExistence type="predicted"/>
<evidence type="ECO:0000256" key="8">
    <source>
        <dbReference type="ARBA" id="ARBA00049922"/>
    </source>
</evidence>
<dbReference type="Pfam" id="PF04205">
    <property type="entry name" value="FMN_bind"/>
    <property type="match status" value="1"/>
</dbReference>
<dbReference type="InterPro" id="IPR007329">
    <property type="entry name" value="FMN-bd"/>
</dbReference>
<dbReference type="GO" id="GO:0033765">
    <property type="term" value="F:steroid dehydrogenase activity, acting on the CH-CH group of donors"/>
    <property type="evidence" value="ECO:0007669"/>
    <property type="project" value="UniProtKB-ARBA"/>
</dbReference>
<evidence type="ECO:0000256" key="5">
    <source>
        <dbReference type="ARBA" id="ARBA00022630"/>
    </source>
</evidence>
<dbReference type="AlphaFoldDB" id="A0A6L7ISX7"/>
<name>A0A6L7ISX7_9ACTN</name>
<evidence type="ECO:0000256" key="6">
    <source>
        <dbReference type="ARBA" id="ARBA00022827"/>
    </source>
</evidence>
<dbReference type="GO" id="GO:0008202">
    <property type="term" value="P:steroid metabolic process"/>
    <property type="evidence" value="ECO:0007669"/>
    <property type="project" value="UniProtKB-ARBA"/>
</dbReference>
<dbReference type="Pfam" id="PF00890">
    <property type="entry name" value="FAD_binding_2"/>
    <property type="match status" value="1"/>
</dbReference>
<dbReference type="PANTHER" id="PTHR43400">
    <property type="entry name" value="FUMARATE REDUCTASE"/>
    <property type="match status" value="1"/>
</dbReference>
<feature type="domain" description="FMN-binding" evidence="9">
    <location>
        <begin position="61"/>
        <end position="135"/>
    </location>
</feature>
<comment type="catalytic activity">
    <reaction evidence="8">
        <text>dihydrourocanate + A = urocanate + AH2</text>
        <dbReference type="Rhea" id="RHEA:36059"/>
        <dbReference type="ChEBI" id="CHEBI:13193"/>
        <dbReference type="ChEBI" id="CHEBI:17499"/>
        <dbReference type="ChEBI" id="CHEBI:27247"/>
        <dbReference type="ChEBI" id="CHEBI:72991"/>
        <dbReference type="EC" id="1.3.99.33"/>
    </reaction>
</comment>
<dbReference type="GO" id="GO:0016020">
    <property type="term" value="C:membrane"/>
    <property type="evidence" value="ECO:0007669"/>
    <property type="project" value="InterPro"/>
</dbReference>